<feature type="transmembrane region" description="Helical" evidence="17">
    <location>
        <begin position="86"/>
        <end position="105"/>
    </location>
</feature>
<evidence type="ECO:0000256" key="4">
    <source>
        <dbReference type="ARBA" id="ARBA00021581"/>
    </source>
</evidence>
<feature type="transmembrane region" description="Helical" evidence="17">
    <location>
        <begin position="48"/>
        <end position="66"/>
    </location>
</feature>
<dbReference type="GO" id="GO:0005886">
    <property type="term" value="C:plasma membrane"/>
    <property type="evidence" value="ECO:0007669"/>
    <property type="project" value="UniProtKB-SubCell"/>
</dbReference>
<evidence type="ECO:0000256" key="5">
    <source>
        <dbReference type="ARBA" id="ARBA00022475"/>
    </source>
</evidence>
<evidence type="ECO:0000256" key="14">
    <source>
        <dbReference type="ARBA" id="ARBA00032707"/>
    </source>
</evidence>
<feature type="transmembrane region" description="Helical" evidence="17">
    <location>
        <begin position="254"/>
        <end position="274"/>
    </location>
</feature>
<dbReference type="GO" id="GO:0008360">
    <property type="term" value="P:regulation of cell shape"/>
    <property type="evidence" value="ECO:0007669"/>
    <property type="project" value="UniProtKB-KW"/>
</dbReference>
<comment type="miscellaneous">
    <text evidence="17">Bacitracin is thought to be involved in the inhibition of peptidoglycan synthesis by sequestering undecaprenyl diphosphate, thereby reducing the pool of lipid carrier available.</text>
</comment>
<keyword evidence="7 17" id="KW-0378">Hydrolase</keyword>
<evidence type="ECO:0000256" key="17">
    <source>
        <dbReference type="HAMAP-Rule" id="MF_01006"/>
    </source>
</evidence>
<keyword evidence="6 17" id="KW-0812">Transmembrane</keyword>
<dbReference type="InterPro" id="IPR003824">
    <property type="entry name" value="UppP"/>
</dbReference>
<evidence type="ECO:0000256" key="11">
    <source>
        <dbReference type="ARBA" id="ARBA00023136"/>
    </source>
</evidence>
<gene>
    <name evidence="17" type="primary">uppP</name>
    <name evidence="18" type="ORF">A7L45_18275</name>
</gene>
<keyword evidence="19" id="KW-1185">Reference proteome</keyword>
<keyword evidence="12 17" id="KW-0046">Antibiotic resistance</keyword>
<comment type="subcellular location">
    <subcellularLocation>
        <location evidence="1 17">Cell membrane</location>
        <topology evidence="1 17">Multi-pass membrane protein</topology>
    </subcellularLocation>
</comment>
<keyword evidence="11 17" id="KW-0472">Membrane</keyword>
<dbReference type="GO" id="GO:0071555">
    <property type="term" value="P:cell wall organization"/>
    <property type="evidence" value="ECO:0007669"/>
    <property type="project" value="UniProtKB-KW"/>
</dbReference>
<keyword evidence="13 17" id="KW-0961">Cell wall biogenesis/degradation</keyword>
<evidence type="ECO:0000313" key="19">
    <source>
        <dbReference type="Proteomes" id="UP000182569"/>
    </source>
</evidence>
<evidence type="ECO:0000256" key="6">
    <source>
        <dbReference type="ARBA" id="ARBA00022692"/>
    </source>
</evidence>
<evidence type="ECO:0000256" key="3">
    <source>
        <dbReference type="ARBA" id="ARBA00012374"/>
    </source>
</evidence>
<dbReference type="EMBL" id="CP015756">
    <property type="protein sequence ID" value="APC41874.1"/>
    <property type="molecule type" value="Genomic_DNA"/>
</dbReference>
<dbReference type="PANTHER" id="PTHR30622:SF3">
    <property type="entry name" value="UNDECAPRENYL-DIPHOSPHATASE"/>
    <property type="match status" value="1"/>
</dbReference>
<name>A0A1J0GKF4_9CLOT</name>
<dbReference type="GO" id="GO:0009252">
    <property type="term" value="P:peptidoglycan biosynthetic process"/>
    <property type="evidence" value="ECO:0007669"/>
    <property type="project" value="UniProtKB-KW"/>
</dbReference>
<dbReference type="RefSeq" id="WP_071614166.1">
    <property type="nucleotide sequence ID" value="NZ_CP015756.1"/>
</dbReference>
<dbReference type="PANTHER" id="PTHR30622">
    <property type="entry name" value="UNDECAPRENYL-DIPHOSPHATASE"/>
    <property type="match status" value="1"/>
</dbReference>
<dbReference type="KEGG" id="ceu:A7L45_18275"/>
<evidence type="ECO:0000256" key="10">
    <source>
        <dbReference type="ARBA" id="ARBA00022989"/>
    </source>
</evidence>
<comment type="similarity">
    <text evidence="2 17">Belongs to the UppP family.</text>
</comment>
<evidence type="ECO:0000256" key="13">
    <source>
        <dbReference type="ARBA" id="ARBA00023316"/>
    </source>
</evidence>
<evidence type="ECO:0000256" key="15">
    <source>
        <dbReference type="ARBA" id="ARBA00032932"/>
    </source>
</evidence>
<evidence type="ECO:0000256" key="8">
    <source>
        <dbReference type="ARBA" id="ARBA00022960"/>
    </source>
</evidence>
<evidence type="ECO:0000256" key="16">
    <source>
        <dbReference type="ARBA" id="ARBA00047594"/>
    </source>
</evidence>
<comment type="catalytic activity">
    <reaction evidence="16 17">
        <text>di-trans,octa-cis-undecaprenyl diphosphate + H2O = di-trans,octa-cis-undecaprenyl phosphate + phosphate + H(+)</text>
        <dbReference type="Rhea" id="RHEA:28094"/>
        <dbReference type="ChEBI" id="CHEBI:15377"/>
        <dbReference type="ChEBI" id="CHEBI:15378"/>
        <dbReference type="ChEBI" id="CHEBI:43474"/>
        <dbReference type="ChEBI" id="CHEBI:58405"/>
        <dbReference type="ChEBI" id="CHEBI:60392"/>
        <dbReference type="EC" id="3.6.1.27"/>
    </reaction>
</comment>
<dbReference type="NCBIfam" id="TIGR00753">
    <property type="entry name" value="undec_PP_bacA"/>
    <property type="match status" value="1"/>
</dbReference>
<dbReference type="GO" id="GO:0046677">
    <property type="term" value="P:response to antibiotic"/>
    <property type="evidence" value="ECO:0007669"/>
    <property type="project" value="UniProtKB-UniRule"/>
</dbReference>
<feature type="transmembrane region" description="Helical" evidence="17">
    <location>
        <begin position="178"/>
        <end position="200"/>
    </location>
</feature>
<dbReference type="EC" id="3.6.1.27" evidence="3 17"/>
<dbReference type="GO" id="GO:0050380">
    <property type="term" value="F:undecaprenyl-diphosphatase activity"/>
    <property type="evidence" value="ECO:0007669"/>
    <property type="project" value="UniProtKB-UniRule"/>
</dbReference>
<dbReference type="NCBIfam" id="NF001390">
    <property type="entry name" value="PRK00281.1-4"/>
    <property type="match status" value="1"/>
</dbReference>
<dbReference type="NCBIfam" id="NF001389">
    <property type="entry name" value="PRK00281.1-2"/>
    <property type="match status" value="1"/>
</dbReference>
<keyword evidence="8 17" id="KW-0133">Cell shape</keyword>
<proteinExistence type="inferred from homology"/>
<dbReference type="HAMAP" id="MF_01006">
    <property type="entry name" value="Undec_diphosphatase"/>
    <property type="match status" value="1"/>
</dbReference>
<organism evidence="18 19">
    <name type="scientific">Clostridium estertheticum subsp. estertheticum</name>
    <dbReference type="NCBI Taxonomy" id="1552"/>
    <lineage>
        <taxon>Bacteria</taxon>
        <taxon>Bacillati</taxon>
        <taxon>Bacillota</taxon>
        <taxon>Clostridia</taxon>
        <taxon>Eubacteriales</taxon>
        <taxon>Clostridiaceae</taxon>
        <taxon>Clostridium</taxon>
    </lineage>
</organism>
<feature type="transmembrane region" description="Helical" evidence="17">
    <location>
        <begin position="220"/>
        <end position="242"/>
    </location>
</feature>
<reference evidence="19" key="1">
    <citation type="journal article" date="2016" name="Front. Microbiol.">
        <title>Complete Genome Sequence of Clostridium estertheticum DSM 8809, a Microbe Identified in Spoiled Vacuum Packed Beef.</title>
        <authorList>
            <person name="Yu Z."/>
            <person name="Gunn L."/>
            <person name="Brennan E."/>
            <person name="Reid R."/>
            <person name="Wall P.G."/>
            <person name="Gaora O.P."/>
            <person name="Hurley D."/>
            <person name="Bolton D."/>
            <person name="Fanning S."/>
        </authorList>
    </citation>
    <scope>NUCLEOTIDE SEQUENCE [LARGE SCALE GENOMIC DNA]</scope>
    <source>
        <strain evidence="19">DSM 8809</strain>
    </source>
</reference>
<keyword evidence="10 17" id="KW-1133">Transmembrane helix</keyword>
<dbReference type="STRING" id="1552.A7L45_18275"/>
<dbReference type="Proteomes" id="UP000182569">
    <property type="component" value="Chromosome"/>
</dbReference>
<dbReference type="OrthoDB" id="9808289at2"/>
<evidence type="ECO:0000313" key="18">
    <source>
        <dbReference type="EMBL" id="APC41874.1"/>
    </source>
</evidence>
<keyword evidence="5 17" id="KW-1003">Cell membrane</keyword>
<evidence type="ECO:0000256" key="12">
    <source>
        <dbReference type="ARBA" id="ARBA00023251"/>
    </source>
</evidence>
<dbReference type="AlphaFoldDB" id="A0A1J0GKF4"/>
<protein>
    <recommendedName>
        <fullName evidence="4 17">Undecaprenyl-diphosphatase</fullName>
        <ecNumber evidence="3 17">3.6.1.27</ecNumber>
    </recommendedName>
    <alternativeName>
        <fullName evidence="15 17">Bacitracin resistance protein</fullName>
    </alternativeName>
    <alternativeName>
        <fullName evidence="14 17">Undecaprenyl pyrophosphate phosphatase</fullName>
    </alternativeName>
</protein>
<dbReference type="Pfam" id="PF02673">
    <property type="entry name" value="BacA"/>
    <property type="match status" value="1"/>
</dbReference>
<sequence length="275" mass="30296">MDLNIILVLKAIIIAVVEGITEFIPISSTGHMIIVGNVINFKGPFADSFEVVIQLGAILAIIVLYWSKIWNSIVEFFKLKPSGIKFWTNIIIAFIPAALFGFLLNDKIKKYLFNPGTVAIGLIVGGILLIIIENRFRNKHTTKTVEKISIKQSFKIGCFQCLALWPGMSRSSSTIMGGWICGVSTVAATEFSFFLAIPTMVGAATLTLYKTGMNFSSGEIITLVIGFIVAFLVALLVVERFIAYLKTKPMKVFAVYRIIVGIVLLCLIKFTTILI</sequence>
<keyword evidence="9 17" id="KW-0573">Peptidoglycan synthesis</keyword>
<evidence type="ECO:0000256" key="7">
    <source>
        <dbReference type="ARBA" id="ARBA00022801"/>
    </source>
</evidence>
<evidence type="ECO:0000256" key="9">
    <source>
        <dbReference type="ARBA" id="ARBA00022984"/>
    </source>
</evidence>
<feature type="transmembrane region" description="Helical" evidence="17">
    <location>
        <begin position="7"/>
        <end position="28"/>
    </location>
</feature>
<evidence type="ECO:0000256" key="2">
    <source>
        <dbReference type="ARBA" id="ARBA00010621"/>
    </source>
</evidence>
<evidence type="ECO:0000256" key="1">
    <source>
        <dbReference type="ARBA" id="ARBA00004651"/>
    </source>
</evidence>
<comment type="function">
    <text evidence="17">Catalyzes the dephosphorylation of undecaprenyl diphosphate (UPP). Confers resistance to bacitracin.</text>
</comment>
<feature type="transmembrane region" description="Helical" evidence="17">
    <location>
        <begin position="111"/>
        <end position="132"/>
    </location>
</feature>
<accession>A0A1J0GKF4</accession>